<dbReference type="Proteomes" id="UP000027451">
    <property type="component" value="Unassembled WGS sequence"/>
</dbReference>
<feature type="signal peptide" evidence="2">
    <location>
        <begin position="1"/>
        <end position="18"/>
    </location>
</feature>
<sequence length="112" mass="11890">MRPFLILATALFSMHAAAGPFDVSAPASVQTIAALGPAAQKVYPPLPTLAMLPPSSGEEDDAPAKSASKKAKKTRRVADCKCNGPEPRLVVSDESRTYMKDVERRIDIALAP</sequence>
<gene>
    <name evidence="3" type="ORF">BG60_33420</name>
</gene>
<comment type="caution">
    <text evidence="3">The sequence shown here is derived from an EMBL/GenBank/DDBJ whole genome shotgun (WGS) entry which is preliminary data.</text>
</comment>
<proteinExistence type="predicted"/>
<feature type="region of interest" description="Disordered" evidence="1">
    <location>
        <begin position="49"/>
        <end position="78"/>
    </location>
</feature>
<dbReference type="RefSeq" id="WP_008349927.1">
    <property type="nucleotide sequence ID" value="NZ_JFHD01000062.1"/>
</dbReference>
<evidence type="ECO:0000256" key="2">
    <source>
        <dbReference type="SAM" id="SignalP"/>
    </source>
</evidence>
<keyword evidence="2" id="KW-0732">Signal</keyword>
<evidence type="ECO:0000313" key="4">
    <source>
        <dbReference type="Proteomes" id="UP000027451"/>
    </source>
</evidence>
<dbReference type="EMBL" id="JFHD01000062">
    <property type="protein sequence ID" value="KDR24893.1"/>
    <property type="molecule type" value="Genomic_DNA"/>
</dbReference>
<evidence type="ECO:0000313" key="3">
    <source>
        <dbReference type="EMBL" id="KDR24893.1"/>
    </source>
</evidence>
<reference evidence="3 4" key="1">
    <citation type="submission" date="2014-03" db="EMBL/GenBank/DDBJ databases">
        <title>Draft Genome Sequences of Four Burkholderia Strains.</title>
        <authorList>
            <person name="Liu X.Y."/>
            <person name="Li C.X."/>
            <person name="Xu J.H."/>
        </authorList>
    </citation>
    <scope>NUCLEOTIDE SEQUENCE [LARGE SCALE GENOMIC DNA]</scope>
    <source>
        <strain evidence="3 4">OP-1</strain>
    </source>
</reference>
<dbReference type="AlphaFoldDB" id="A0A656QA97"/>
<accession>A0A656QA97</accession>
<feature type="chain" id="PRO_5024826292" evidence="2">
    <location>
        <begin position="19"/>
        <end position="112"/>
    </location>
</feature>
<organism evidence="3 4">
    <name type="scientific">Caballeronia zhejiangensis</name>
    <dbReference type="NCBI Taxonomy" id="871203"/>
    <lineage>
        <taxon>Bacteria</taxon>
        <taxon>Pseudomonadati</taxon>
        <taxon>Pseudomonadota</taxon>
        <taxon>Betaproteobacteria</taxon>
        <taxon>Burkholderiales</taxon>
        <taxon>Burkholderiaceae</taxon>
        <taxon>Caballeronia</taxon>
    </lineage>
</organism>
<name>A0A656QA97_9BURK</name>
<keyword evidence="4" id="KW-1185">Reference proteome</keyword>
<evidence type="ECO:0000256" key="1">
    <source>
        <dbReference type="SAM" id="MobiDB-lite"/>
    </source>
</evidence>
<protein>
    <submittedName>
        <fullName evidence="3">Signal peptide protein</fullName>
    </submittedName>
</protein>